<dbReference type="OrthoDB" id="2004220at2"/>
<accession>A0A5P6VVB3</accession>
<proteinExistence type="predicted"/>
<dbReference type="AlphaFoldDB" id="A0A5P6VVB3"/>
<keyword evidence="1" id="KW-0472">Membrane</keyword>
<reference evidence="3" key="1">
    <citation type="submission" date="2019-08" db="EMBL/GenBank/DDBJ databases">
        <title>Complete Genome Sequence of the Polysaccharide-Degrading Rumen Bacterium Pseudobutyrivibrio xylanivorans MA3014.</title>
        <authorList>
            <person name="Palevich N."/>
            <person name="Maclean P.H."/>
            <person name="Kelly W.J."/>
            <person name="Leahy S.C."/>
            <person name="Rakonjac J."/>
            <person name="Attwood G.T."/>
        </authorList>
    </citation>
    <scope>NUCLEOTIDE SEQUENCE [LARGE SCALE GENOMIC DNA]</scope>
    <source>
        <strain evidence="3">MA3014</strain>
    </source>
</reference>
<evidence type="ECO:0000256" key="1">
    <source>
        <dbReference type="SAM" id="Phobius"/>
    </source>
</evidence>
<dbReference type="Proteomes" id="UP000327030">
    <property type="component" value="Chromosome 1"/>
</dbReference>
<sequence length="213" mass="23814">MSELSKRSAKYFFIQGLKMMLLILGIQAILCVEWALMAEDTASMLEQITRMSLMCGIMFMILFNLIYAVYGPNWLDSLVLSMGARRKDVFVGEIIKQFTFIILNTIIYLTIAVTTDNKRWIPIIFISAVVAALTGAIGQVIGYKIKKYGKVYLVIIGLIAGCFGAFASVTTFLDIDVLESFNMSTGLIIALALVLFGLFEFWAYKLGQKCMVM</sequence>
<organism evidence="2 3">
    <name type="scientific">Pseudobutyrivibrio xylanivorans</name>
    <dbReference type="NCBI Taxonomy" id="185007"/>
    <lineage>
        <taxon>Bacteria</taxon>
        <taxon>Bacillati</taxon>
        <taxon>Bacillota</taxon>
        <taxon>Clostridia</taxon>
        <taxon>Lachnospirales</taxon>
        <taxon>Lachnospiraceae</taxon>
        <taxon>Pseudobutyrivibrio</taxon>
    </lineage>
</organism>
<feature type="transmembrane region" description="Helical" evidence="1">
    <location>
        <begin position="48"/>
        <end position="70"/>
    </location>
</feature>
<feature type="transmembrane region" description="Helical" evidence="1">
    <location>
        <begin position="185"/>
        <end position="204"/>
    </location>
</feature>
<dbReference type="RefSeq" id="WP_151623340.1">
    <property type="nucleotide sequence ID" value="NZ_CP043028.1"/>
</dbReference>
<feature type="transmembrane region" description="Helical" evidence="1">
    <location>
        <begin position="120"/>
        <end position="141"/>
    </location>
</feature>
<keyword evidence="1" id="KW-0812">Transmembrane</keyword>
<feature type="transmembrane region" description="Helical" evidence="1">
    <location>
        <begin position="153"/>
        <end position="173"/>
    </location>
</feature>
<gene>
    <name evidence="2" type="ORF">FXF36_08435</name>
</gene>
<keyword evidence="1" id="KW-1133">Transmembrane helix</keyword>
<name>A0A5P6VVB3_PSEXY</name>
<dbReference type="KEGG" id="pxv:FXF36_08435"/>
<feature type="transmembrane region" description="Helical" evidence="1">
    <location>
        <begin position="90"/>
        <end position="114"/>
    </location>
</feature>
<dbReference type="EMBL" id="CP043028">
    <property type="protein sequence ID" value="QFJ54881.1"/>
    <property type="molecule type" value="Genomic_DNA"/>
</dbReference>
<evidence type="ECO:0000313" key="2">
    <source>
        <dbReference type="EMBL" id="QFJ54881.1"/>
    </source>
</evidence>
<protein>
    <submittedName>
        <fullName evidence="2">Uncharacterized protein</fullName>
    </submittedName>
</protein>
<evidence type="ECO:0000313" key="3">
    <source>
        <dbReference type="Proteomes" id="UP000327030"/>
    </source>
</evidence>